<organism evidence="1">
    <name type="scientific">Rhizophora mucronata</name>
    <name type="common">Asiatic mangrove</name>
    <dbReference type="NCBI Taxonomy" id="61149"/>
    <lineage>
        <taxon>Eukaryota</taxon>
        <taxon>Viridiplantae</taxon>
        <taxon>Streptophyta</taxon>
        <taxon>Embryophyta</taxon>
        <taxon>Tracheophyta</taxon>
        <taxon>Spermatophyta</taxon>
        <taxon>Magnoliopsida</taxon>
        <taxon>eudicotyledons</taxon>
        <taxon>Gunneridae</taxon>
        <taxon>Pentapetalae</taxon>
        <taxon>rosids</taxon>
        <taxon>fabids</taxon>
        <taxon>Malpighiales</taxon>
        <taxon>Rhizophoraceae</taxon>
        <taxon>Rhizophora</taxon>
    </lineage>
</organism>
<dbReference type="AlphaFoldDB" id="A0A2P2KDW7"/>
<dbReference type="EMBL" id="GGEC01023451">
    <property type="protein sequence ID" value="MBX03935.1"/>
    <property type="molecule type" value="Transcribed_RNA"/>
</dbReference>
<name>A0A2P2KDW7_RHIMU</name>
<evidence type="ECO:0000313" key="1">
    <source>
        <dbReference type="EMBL" id="MBX03935.1"/>
    </source>
</evidence>
<sequence length="51" mass="5865">MCLVISQCKLFLSWVCGCFISLYEKVEHVFGRSAYIFLSGVIYQILCLNLL</sequence>
<protein>
    <submittedName>
        <fullName evidence="1">Uncharacterized protein</fullName>
    </submittedName>
</protein>
<proteinExistence type="predicted"/>
<accession>A0A2P2KDW7</accession>
<reference evidence="1" key="1">
    <citation type="submission" date="2018-02" db="EMBL/GenBank/DDBJ databases">
        <title>Rhizophora mucronata_Transcriptome.</title>
        <authorList>
            <person name="Meera S.P."/>
            <person name="Sreeshan A."/>
            <person name="Augustine A."/>
        </authorList>
    </citation>
    <scope>NUCLEOTIDE SEQUENCE</scope>
    <source>
        <tissue evidence="1">Leaf</tissue>
    </source>
</reference>